<keyword evidence="5" id="KW-0418">Kinase</keyword>
<feature type="compositionally biased region" description="Low complexity" evidence="8">
    <location>
        <begin position="686"/>
        <end position="704"/>
    </location>
</feature>
<protein>
    <recommendedName>
        <fullName evidence="2">non-specific serine/threonine protein kinase</fullName>
        <ecNumber evidence="2">2.7.11.1</ecNumber>
    </recommendedName>
</protein>
<feature type="compositionally biased region" description="Low complexity" evidence="8">
    <location>
        <begin position="540"/>
        <end position="610"/>
    </location>
</feature>
<dbReference type="InterPro" id="IPR050660">
    <property type="entry name" value="NEK_Ser/Thr_kinase"/>
</dbReference>
<dbReference type="Pfam" id="PF00069">
    <property type="entry name" value="Pkinase"/>
    <property type="match status" value="1"/>
</dbReference>
<keyword evidence="12" id="KW-1185">Reference proteome</keyword>
<keyword evidence="9" id="KW-0472">Membrane</keyword>
<dbReference type="Gene3D" id="3.30.200.20">
    <property type="entry name" value="Phosphorylase Kinase, domain 1"/>
    <property type="match status" value="1"/>
</dbReference>
<evidence type="ECO:0000256" key="1">
    <source>
        <dbReference type="ARBA" id="ARBA00010886"/>
    </source>
</evidence>
<feature type="domain" description="Protein kinase" evidence="10">
    <location>
        <begin position="15"/>
        <end position="279"/>
    </location>
</feature>
<feature type="compositionally biased region" description="Low complexity" evidence="8">
    <location>
        <begin position="631"/>
        <end position="678"/>
    </location>
</feature>
<feature type="binding site" evidence="7">
    <location>
        <position position="43"/>
    </location>
    <ligand>
        <name>ATP</name>
        <dbReference type="ChEBI" id="CHEBI:30616"/>
    </ligand>
</feature>
<dbReference type="EC" id="2.7.11.1" evidence="2"/>
<keyword evidence="6 7" id="KW-0067">ATP-binding</keyword>
<keyword evidence="9" id="KW-0812">Transmembrane</keyword>
<dbReference type="PROSITE" id="PS00107">
    <property type="entry name" value="PROTEIN_KINASE_ATP"/>
    <property type="match status" value="1"/>
</dbReference>
<dbReference type="PANTHER" id="PTHR43671">
    <property type="entry name" value="SERINE/THREONINE-PROTEIN KINASE NEK"/>
    <property type="match status" value="1"/>
</dbReference>
<dbReference type="CDD" id="cd14014">
    <property type="entry name" value="STKc_PknB_like"/>
    <property type="match status" value="1"/>
</dbReference>
<dbReference type="PROSITE" id="PS50011">
    <property type="entry name" value="PROTEIN_KINASE_DOM"/>
    <property type="match status" value="1"/>
</dbReference>
<feature type="compositionally biased region" description="Low complexity" evidence="8">
    <location>
        <begin position="393"/>
        <end position="446"/>
    </location>
</feature>
<feature type="compositionally biased region" description="Pro residues" evidence="8">
    <location>
        <begin position="348"/>
        <end position="379"/>
    </location>
</feature>
<dbReference type="RefSeq" id="WP_372498972.1">
    <property type="nucleotide sequence ID" value="NZ_BNEK01000005.1"/>
</dbReference>
<dbReference type="InterPro" id="IPR008271">
    <property type="entry name" value="Ser/Thr_kinase_AS"/>
</dbReference>
<evidence type="ECO:0000313" key="11">
    <source>
        <dbReference type="EMBL" id="GHJ30204.1"/>
    </source>
</evidence>
<proteinExistence type="inferred from homology"/>
<dbReference type="InterPro" id="IPR011009">
    <property type="entry name" value="Kinase-like_dom_sf"/>
</dbReference>
<comment type="similarity">
    <text evidence="1">Belongs to the protein kinase superfamily. NEK Ser/Thr protein kinase family. NIMA subfamily.</text>
</comment>
<keyword evidence="9" id="KW-1133">Transmembrane helix</keyword>
<dbReference type="Proteomes" id="UP001054854">
    <property type="component" value="Unassembled WGS sequence"/>
</dbReference>
<evidence type="ECO:0000256" key="3">
    <source>
        <dbReference type="ARBA" id="ARBA00022679"/>
    </source>
</evidence>
<accession>A0ABQ3U3K8</accession>
<evidence type="ECO:0000259" key="10">
    <source>
        <dbReference type="PROSITE" id="PS50011"/>
    </source>
</evidence>
<evidence type="ECO:0000256" key="4">
    <source>
        <dbReference type="ARBA" id="ARBA00022741"/>
    </source>
</evidence>
<evidence type="ECO:0000313" key="12">
    <source>
        <dbReference type="Proteomes" id="UP001054854"/>
    </source>
</evidence>
<feature type="compositionally biased region" description="Gly residues" evidence="8">
    <location>
        <begin position="381"/>
        <end position="392"/>
    </location>
</feature>
<feature type="transmembrane region" description="Helical" evidence="9">
    <location>
        <begin position="801"/>
        <end position="822"/>
    </location>
</feature>
<gene>
    <name evidence="11" type="ORF">TPA0910_46370</name>
</gene>
<evidence type="ECO:0000256" key="9">
    <source>
        <dbReference type="SAM" id="Phobius"/>
    </source>
</evidence>
<dbReference type="PROSITE" id="PS00108">
    <property type="entry name" value="PROTEIN_KINASE_ST"/>
    <property type="match status" value="1"/>
</dbReference>
<feature type="compositionally biased region" description="Gly residues" evidence="8">
    <location>
        <begin position="751"/>
        <end position="762"/>
    </location>
</feature>
<dbReference type="Gene3D" id="1.10.510.10">
    <property type="entry name" value="Transferase(Phosphotransferase) domain 1"/>
    <property type="match status" value="1"/>
</dbReference>
<evidence type="ECO:0000256" key="8">
    <source>
        <dbReference type="SAM" id="MobiDB-lite"/>
    </source>
</evidence>
<dbReference type="SMART" id="SM00220">
    <property type="entry name" value="S_TKc"/>
    <property type="match status" value="1"/>
</dbReference>
<feature type="compositionally biased region" description="Gly residues" evidence="8">
    <location>
        <begin position="772"/>
        <end position="790"/>
    </location>
</feature>
<feature type="compositionally biased region" description="Low complexity" evidence="8">
    <location>
        <begin position="300"/>
        <end position="317"/>
    </location>
</feature>
<name>A0ABQ3U3K8_STRHY</name>
<dbReference type="SUPFAM" id="SSF56112">
    <property type="entry name" value="Protein kinase-like (PK-like)"/>
    <property type="match status" value="1"/>
</dbReference>
<dbReference type="InterPro" id="IPR017441">
    <property type="entry name" value="Protein_kinase_ATP_BS"/>
</dbReference>
<keyword evidence="4 7" id="KW-0547">Nucleotide-binding</keyword>
<evidence type="ECO:0000256" key="5">
    <source>
        <dbReference type="ARBA" id="ARBA00022777"/>
    </source>
</evidence>
<feature type="compositionally biased region" description="Low complexity" evidence="8">
    <location>
        <begin position="741"/>
        <end position="750"/>
    </location>
</feature>
<comment type="caution">
    <text evidence="11">The sequence shown here is derived from an EMBL/GenBank/DDBJ whole genome shotgun (WGS) entry which is preliminary data.</text>
</comment>
<evidence type="ECO:0000256" key="6">
    <source>
        <dbReference type="ARBA" id="ARBA00022840"/>
    </source>
</evidence>
<evidence type="ECO:0000256" key="7">
    <source>
        <dbReference type="PROSITE-ProRule" id="PRU10141"/>
    </source>
</evidence>
<keyword evidence="3" id="KW-0808">Transferase</keyword>
<reference evidence="11" key="1">
    <citation type="submission" date="2024-05" db="EMBL/GenBank/DDBJ databases">
        <title>Whole genome shotgun sequence of Streptomyces hygroscopicus NBRC 113678.</title>
        <authorList>
            <person name="Komaki H."/>
            <person name="Tamura T."/>
        </authorList>
    </citation>
    <scope>NUCLEOTIDE SEQUENCE</scope>
    <source>
        <strain evidence="11">N11-34</strain>
    </source>
</reference>
<feature type="region of interest" description="Disordered" evidence="8">
    <location>
        <begin position="826"/>
        <end position="874"/>
    </location>
</feature>
<feature type="compositionally biased region" description="Low complexity" evidence="8">
    <location>
        <begin position="850"/>
        <end position="866"/>
    </location>
</feature>
<feature type="compositionally biased region" description="Basic and acidic residues" evidence="8">
    <location>
        <begin position="826"/>
        <end position="838"/>
    </location>
</feature>
<dbReference type="InterPro" id="IPR000719">
    <property type="entry name" value="Prot_kinase_dom"/>
</dbReference>
<feature type="compositionally biased region" description="Low complexity" evidence="8">
    <location>
        <begin position="456"/>
        <end position="489"/>
    </location>
</feature>
<evidence type="ECO:0000256" key="2">
    <source>
        <dbReference type="ARBA" id="ARBA00012513"/>
    </source>
</evidence>
<dbReference type="EMBL" id="BNEK01000005">
    <property type="protein sequence ID" value="GHJ30204.1"/>
    <property type="molecule type" value="Genomic_DNA"/>
</dbReference>
<organism evidence="11 12">
    <name type="scientific">Streptomyces hygroscopicus</name>
    <dbReference type="NCBI Taxonomy" id="1912"/>
    <lineage>
        <taxon>Bacteria</taxon>
        <taxon>Bacillati</taxon>
        <taxon>Actinomycetota</taxon>
        <taxon>Actinomycetes</taxon>
        <taxon>Kitasatosporales</taxon>
        <taxon>Streptomycetaceae</taxon>
        <taxon>Streptomyces</taxon>
        <taxon>Streptomyces violaceusniger group</taxon>
    </lineage>
</organism>
<feature type="region of interest" description="Disordered" evidence="8">
    <location>
        <begin position="300"/>
        <end position="798"/>
    </location>
</feature>
<dbReference type="PANTHER" id="PTHR43671:SF13">
    <property type="entry name" value="SERINE_THREONINE-PROTEIN KINASE NEK2"/>
    <property type="match status" value="1"/>
</dbReference>
<sequence length="1105" mass="108499">MEDLGAEDPRWIGDYRLLRRLGAGGMGRVFLAHSSRGRTVAVKLVQTELAQQAEFRRRFKQEVRAAQRVGGTWTAPVLDADTEAATPWVATGYIAGPSLHAIVSQSGPLPERTVRILANGLTQALHDIHDAGLVHRDLKPSNVLVTIDGPRVIDFGIARALETVTDGILTRSGAVVGSPGFMSPEQVRGERVTPASDVFCLGSVLAYAATGRQPFGTVDSGVHAVMYRIAQEEPDLEGLPEGLHPLVTDCLKKSPDDRPSLEALLERTAGADEDTEPWLPGGLVAQLGRHAVQLLEVETPAGPGVPARPAGPGVPARPAVPPVAGAGGPTVPPPPSAPPSATSYPLAPAEPPTPPPPTTPPLPSAAPLPPAPAAPPSAGPGPSGAGQGGTARPGGHAAAPEVGAGQAAGAATPDGPYAGTPSSHPGQAAAPQAGPGHDAPGPGAPYAAPPAPVPSGGPSAAPQADAGQGAASHGTPGNAAPPQAGAGAPSPGPRQTAGQPGPDHGAPARPGTPSAAPQPGTGPDAAPRAGTPGPDAHQETPGGAAASAAGTAHPGAAAASSDPRGAAQPGGAAPYAGPAPSDAAQGIADQAATGRADADQGTAGQAATGRADADQDIADQGTAGRADAGQSTPPRAGATPAAAAASPDSPGSPGSPGTAAPYAAQAPAGQTPAGQAPGPQAPGPQAPAAQAPGAQAPGAYGYPPHGTPPQAAAADGGGSQTPPPAFGPPDVTSFGTAQGQAAATPSAGFGAPAGPGGPGTPSGPGRPSGPSGLSGPGGASGPGSPNGPGGAQRPKRRRKTLIALSAAVATLLIAGVAALVVVKGNDDKGDQAKTDYGKATHTPPDGPGPSGAQAPSSGSASPGPSATKLETTGDVPTEYLGAWEGEIKEDGEPTGKIRRVVLSQGPVGAVVAETLTSDADSFCQDSAKLKSADNLLLIEDQDVTTSIPEGSCSAVGEQTLRIGDDGTLAWSVPNSSSEATLRPSKSGGKPIPDTYLGTWLAKDAFGKTDATVKITIKQGAVGTAVAQDVADSKKYHCEGDRLLVSVEKGLVLSPSKFTGGTPKDLCGPGTSLTFTASGHDKLRVEYDDPDDYSDETMTQTFTRLD</sequence>